<dbReference type="Proteomes" id="UP000501466">
    <property type="component" value="Chromosome"/>
</dbReference>
<protein>
    <recommendedName>
        <fullName evidence="2">DnaJ-related protein N-terminal domain-containing protein</fullName>
    </recommendedName>
</protein>
<evidence type="ECO:0000313" key="3">
    <source>
        <dbReference type="EMBL" id="BBP44088.1"/>
    </source>
</evidence>
<dbReference type="RefSeq" id="WP_173291840.1">
    <property type="nucleotide sequence ID" value="NZ_AP021888.1"/>
</dbReference>
<evidence type="ECO:0000256" key="1">
    <source>
        <dbReference type="ARBA" id="ARBA00023186"/>
    </source>
</evidence>
<dbReference type="InterPro" id="IPR021059">
    <property type="entry name" value="DnaJ-related_N"/>
</dbReference>
<dbReference type="KEGG" id="tzo:THMIRHAT_18340"/>
<evidence type="ECO:0000259" key="2">
    <source>
        <dbReference type="Pfam" id="PF12339"/>
    </source>
</evidence>
<dbReference type="Gene3D" id="1.10.287.110">
    <property type="entry name" value="DnaJ domain"/>
    <property type="match status" value="1"/>
</dbReference>
<dbReference type="SUPFAM" id="SSF46565">
    <property type="entry name" value="Chaperone J-domain"/>
    <property type="match status" value="1"/>
</dbReference>
<sequence length="202" mass="23484">MSNYPPEIPSQLESAFFEHLKDGHAIQEHALLKNLTEQGFQGFKPSLEPLELFQAHFLCFHLLYRLQTKWFSEGLGWLEIYTLNIQLHPMQTADSNALTQNDELRAYYLNYQHFLDTQAVDVQNLMDNFWSQFDLQSLPYETLKADLNLLEIDPETPLEDLSLTQINQQYRKLCAQHHPDKGGKTADFQALSLAANRLRKCI</sequence>
<dbReference type="AlphaFoldDB" id="A0A6F8PPX4"/>
<dbReference type="EMBL" id="AP021888">
    <property type="protein sequence ID" value="BBP44088.1"/>
    <property type="molecule type" value="Genomic_DNA"/>
</dbReference>
<accession>A0A6F8PPX4</accession>
<keyword evidence="4" id="KW-1185">Reference proteome</keyword>
<name>A0A6F8PPX4_9GAMM</name>
<dbReference type="CDD" id="cd06257">
    <property type="entry name" value="DnaJ"/>
    <property type="match status" value="1"/>
</dbReference>
<evidence type="ECO:0000313" key="4">
    <source>
        <dbReference type="Proteomes" id="UP000501466"/>
    </source>
</evidence>
<dbReference type="InterPro" id="IPR036869">
    <property type="entry name" value="J_dom_sf"/>
</dbReference>
<organism evidence="3 4">
    <name type="scientific">Thiosulfativibrio zosterae</name>
    <dbReference type="NCBI Taxonomy" id="2675053"/>
    <lineage>
        <taxon>Bacteria</taxon>
        <taxon>Pseudomonadati</taxon>
        <taxon>Pseudomonadota</taxon>
        <taxon>Gammaproteobacteria</taxon>
        <taxon>Thiotrichales</taxon>
        <taxon>Piscirickettsiaceae</taxon>
        <taxon>Thiosulfativibrio</taxon>
    </lineage>
</organism>
<proteinExistence type="predicted"/>
<gene>
    <name evidence="3" type="ORF">THMIRHAT_18340</name>
</gene>
<feature type="domain" description="DnaJ-related protein N-terminal" evidence="2">
    <location>
        <begin position="21"/>
        <end position="132"/>
    </location>
</feature>
<dbReference type="InterPro" id="IPR001623">
    <property type="entry name" value="DnaJ_domain"/>
</dbReference>
<keyword evidence="1" id="KW-0143">Chaperone</keyword>
<reference evidence="4" key="1">
    <citation type="submission" date="2019-11" db="EMBL/GenBank/DDBJ databases">
        <title>Isolation and characterization of two novel species in the genus Thiomicrorhabdus.</title>
        <authorList>
            <person name="Mochizuki J."/>
            <person name="Kojima H."/>
            <person name="Fukui M."/>
        </authorList>
    </citation>
    <scope>NUCLEOTIDE SEQUENCE [LARGE SCALE GENOMIC DNA]</scope>
    <source>
        <strain evidence="4">AkT22</strain>
    </source>
</reference>
<dbReference type="Pfam" id="PF12339">
    <property type="entry name" value="DNAJ_related"/>
    <property type="match status" value="1"/>
</dbReference>